<sequence length="656" mass="71594">MDGKAEIRNIGIFAHVDAGKTTLAEGLLFRSGAIKKLGSVDEGTASTDRLDVERERGISVRAALASLVWQGSLVNLVDTPGHVDFSAEVERSLQPLDGAVVLLSAVEGVQAQTEAVWQALQVMGLPTLFFVNKIDRMGADPERVVDEIGRLLTPSILPLQRVEGDRQTGLRLVSLWPEGEGPEAAETVLEALADADETIMTRFLDGESFSAAELDARLVEVARRGDLHPVLFGAALEGFGVEELLDAIVLYLPAASGRAENPLSGLVFKVDHDAALGRLCYARIFEGALSTRDRVRNATRESEEKVTFVRKARGCRFEEGNGGSAGDIVLLSGLRGAMAGDVLGDPSAVPRPARLLEPLFRVRVVPGEADRLPELIEALRILDEEDPFLHFGFDAERGELHIRIAGLMQTQILESLLRRRFGLAVSFEQPSTLYRETPLKVAEGHVEYTLPKPCWAVMTFRVEPAERGSGLSFVSEVSGDAIHVKYQREVERALPAALEQGLWGWKVTDLKVTLVDGEDHEIHSRPSDFLIATAMGVMDALDRSGTRLLEPLLSFSLSAPEEIGSRILGDLVRMRAQFESPLISGGQFQVTGTVPAADSMEYPVLLGTRSGGRARMTTRFAGYRECAEDFRAETPRRGIDPRDRSKYILAARKALS</sequence>
<evidence type="ECO:0000313" key="2">
    <source>
        <dbReference type="Proteomes" id="UP000682204"/>
    </source>
</evidence>
<name>A0ACD1DYB8_9BACT</name>
<organism evidence="1 2">
    <name type="scientific">Aminirod propionatiphilus</name>
    <dbReference type="NCBI Taxonomy" id="3415223"/>
    <lineage>
        <taxon>Bacteria</taxon>
        <taxon>Thermotogati</taxon>
        <taxon>Synergistota</taxon>
        <taxon>Synergistia</taxon>
        <taxon>Synergistales</taxon>
        <taxon>Aminiphilaceae</taxon>
        <taxon>Aminirod</taxon>
    </lineage>
</organism>
<reference evidence="1" key="1">
    <citation type="submission" date="2021-05" db="EMBL/GenBank/DDBJ databases">
        <title>An isolated secondary fermenter in methanogenic hydrocarbon-degrading communities.</title>
        <authorList>
            <person name="Liu Y.-F."/>
            <person name="Liu Z.-l."/>
        </authorList>
    </citation>
    <scope>NUCLEOTIDE SEQUENCE</scope>
    <source>
        <strain evidence="1">L-13</strain>
    </source>
</reference>
<evidence type="ECO:0000313" key="1">
    <source>
        <dbReference type="EMBL" id="QVL37192.1"/>
    </source>
</evidence>
<proteinExistence type="predicted"/>
<protein>
    <submittedName>
        <fullName evidence="1">TetM/TetW/TetO/TetS family tetracycline resistance ribosomal protection protein</fullName>
    </submittedName>
</protein>
<dbReference type="Proteomes" id="UP000682204">
    <property type="component" value="Chromosome"/>
</dbReference>
<keyword evidence="2" id="KW-1185">Reference proteome</keyword>
<accession>A0ACD1DYB8</accession>
<gene>
    <name evidence="1" type="ORF">KIH16_05395</name>
</gene>
<dbReference type="EMBL" id="CP074691">
    <property type="protein sequence ID" value="QVL37192.1"/>
    <property type="molecule type" value="Genomic_DNA"/>
</dbReference>